<feature type="compositionally biased region" description="Low complexity" evidence="1">
    <location>
        <begin position="1"/>
        <end position="25"/>
    </location>
</feature>
<organism evidence="2 3">
    <name type="scientific">Sphaerosporella brunnea</name>
    <dbReference type="NCBI Taxonomy" id="1250544"/>
    <lineage>
        <taxon>Eukaryota</taxon>
        <taxon>Fungi</taxon>
        <taxon>Dikarya</taxon>
        <taxon>Ascomycota</taxon>
        <taxon>Pezizomycotina</taxon>
        <taxon>Pezizomycetes</taxon>
        <taxon>Pezizales</taxon>
        <taxon>Pyronemataceae</taxon>
        <taxon>Sphaerosporella</taxon>
    </lineage>
</organism>
<dbReference type="Proteomes" id="UP000326924">
    <property type="component" value="Unassembled WGS sequence"/>
</dbReference>
<evidence type="ECO:0000256" key="1">
    <source>
        <dbReference type="SAM" id="MobiDB-lite"/>
    </source>
</evidence>
<dbReference type="AlphaFoldDB" id="A0A5J5ELZ2"/>
<evidence type="ECO:0000313" key="2">
    <source>
        <dbReference type="EMBL" id="KAA8897515.1"/>
    </source>
</evidence>
<proteinExistence type="predicted"/>
<evidence type="ECO:0000313" key="3">
    <source>
        <dbReference type="Proteomes" id="UP000326924"/>
    </source>
</evidence>
<dbReference type="EMBL" id="VXIS01000197">
    <property type="protein sequence ID" value="KAA8897515.1"/>
    <property type="molecule type" value="Genomic_DNA"/>
</dbReference>
<name>A0A5J5ELZ2_9PEZI</name>
<reference evidence="2 3" key="1">
    <citation type="submission" date="2019-09" db="EMBL/GenBank/DDBJ databases">
        <title>Draft genome of the ectomycorrhizal ascomycete Sphaerosporella brunnea.</title>
        <authorList>
            <consortium name="DOE Joint Genome Institute"/>
            <person name="Benucci G.M."/>
            <person name="Marozzi G."/>
            <person name="Antonielli L."/>
            <person name="Sanchez S."/>
            <person name="Marco P."/>
            <person name="Wang X."/>
            <person name="Falini L.B."/>
            <person name="Barry K."/>
            <person name="Haridas S."/>
            <person name="Lipzen A."/>
            <person name="Labutti K."/>
            <person name="Grigoriev I.V."/>
            <person name="Murat C."/>
            <person name="Martin F."/>
            <person name="Albertini E."/>
            <person name="Donnini D."/>
            <person name="Bonito G."/>
        </authorList>
    </citation>
    <scope>NUCLEOTIDE SEQUENCE [LARGE SCALE GENOMIC DNA]</scope>
    <source>
        <strain evidence="2 3">Sb_GMNB300</strain>
    </source>
</reference>
<comment type="caution">
    <text evidence="2">The sequence shown here is derived from an EMBL/GenBank/DDBJ whole genome shotgun (WGS) entry which is preliminary data.</text>
</comment>
<protein>
    <submittedName>
        <fullName evidence="2">Uncharacterized protein</fullName>
    </submittedName>
</protein>
<gene>
    <name evidence="2" type="ORF">FN846DRAFT_893033</name>
</gene>
<accession>A0A5J5ELZ2</accession>
<feature type="region of interest" description="Disordered" evidence="1">
    <location>
        <begin position="1"/>
        <end position="33"/>
    </location>
</feature>
<dbReference type="InParanoid" id="A0A5J5ELZ2"/>
<sequence>MARIRSLFTRLSSRMSSSSAAATAPSPAPAPPLTADERALIAVKRQLSIIQTERCKPGNSPQVDAALKDAMMLLQQRLVQIERGGDVPPEAPETAESEKTPIVTMEEFNSACEIAAKKIVERDRRTFEEWRRTV</sequence>
<keyword evidence="3" id="KW-1185">Reference proteome</keyword>